<protein>
    <submittedName>
        <fullName evidence="2">Uncharacterized protein</fullName>
    </submittedName>
</protein>
<dbReference type="AlphaFoldDB" id="A0A8H7Z645"/>
<evidence type="ECO:0000313" key="2">
    <source>
        <dbReference type="EMBL" id="KAG5302502.1"/>
    </source>
</evidence>
<gene>
    <name evidence="2" type="ORF">I7I52_00169</name>
</gene>
<dbReference type="EMBL" id="JAEVHI010000001">
    <property type="protein sequence ID" value="KAG5302502.1"/>
    <property type="molecule type" value="Genomic_DNA"/>
</dbReference>
<reference evidence="2 3" key="1">
    <citation type="submission" date="2021-01" db="EMBL/GenBank/DDBJ databases">
        <title>Chromosome-level genome assembly of a human fungal pathogen reveals clustering of transcriptionally co-regulated genes.</title>
        <authorList>
            <person name="Voorhies M."/>
            <person name="Cohen S."/>
            <person name="Shea T.P."/>
            <person name="Petrus S."/>
            <person name="Munoz J.F."/>
            <person name="Poplawski S."/>
            <person name="Goldman W.E."/>
            <person name="Michael T."/>
            <person name="Cuomo C.A."/>
            <person name="Sil A."/>
            <person name="Beyhan S."/>
        </authorList>
    </citation>
    <scope>NUCLEOTIDE SEQUENCE [LARGE SCALE GENOMIC DNA]</scope>
    <source>
        <strain evidence="2 3">G184AR</strain>
    </source>
</reference>
<organism evidence="2 3">
    <name type="scientific">Ajellomyces capsulatus</name>
    <name type="common">Darling's disease fungus</name>
    <name type="synonym">Histoplasma capsulatum</name>
    <dbReference type="NCBI Taxonomy" id="5037"/>
    <lineage>
        <taxon>Eukaryota</taxon>
        <taxon>Fungi</taxon>
        <taxon>Dikarya</taxon>
        <taxon>Ascomycota</taxon>
        <taxon>Pezizomycotina</taxon>
        <taxon>Eurotiomycetes</taxon>
        <taxon>Eurotiomycetidae</taxon>
        <taxon>Onygenales</taxon>
        <taxon>Ajellomycetaceae</taxon>
        <taxon>Histoplasma</taxon>
    </lineage>
</organism>
<dbReference type="Proteomes" id="UP000670092">
    <property type="component" value="Unassembled WGS sequence"/>
</dbReference>
<comment type="caution">
    <text evidence="2">The sequence shown here is derived from an EMBL/GenBank/DDBJ whole genome shotgun (WGS) entry which is preliminary data.</text>
</comment>
<dbReference type="VEuPathDB" id="FungiDB:I7I52_00169"/>
<evidence type="ECO:0000313" key="3">
    <source>
        <dbReference type="Proteomes" id="UP000670092"/>
    </source>
</evidence>
<proteinExistence type="predicted"/>
<evidence type="ECO:0000256" key="1">
    <source>
        <dbReference type="SAM" id="MobiDB-lite"/>
    </source>
</evidence>
<sequence>MKKKKKDEKRTGGIGRGGRGELPLKRYKQIYSYQWPLTLNITIKRKEGGIEKADLSVPSSQKE</sequence>
<accession>A0A8H7Z645</accession>
<feature type="region of interest" description="Disordered" evidence="1">
    <location>
        <begin position="1"/>
        <end position="21"/>
    </location>
</feature>
<name>A0A8H7Z645_AJECA</name>